<evidence type="ECO:0000259" key="2">
    <source>
        <dbReference type="Pfam" id="PF00144"/>
    </source>
</evidence>
<dbReference type="InterPro" id="IPR012338">
    <property type="entry name" value="Beta-lactam/transpept-like"/>
</dbReference>
<keyword evidence="3" id="KW-0378">Hydrolase</keyword>
<dbReference type="GO" id="GO:0004180">
    <property type="term" value="F:carboxypeptidase activity"/>
    <property type="evidence" value="ECO:0007669"/>
    <property type="project" value="UniProtKB-KW"/>
</dbReference>
<dbReference type="PANTHER" id="PTHR46825:SF7">
    <property type="entry name" value="D-ALANYL-D-ALANINE CARBOXYPEPTIDASE"/>
    <property type="match status" value="1"/>
</dbReference>
<feature type="signal peptide" evidence="1">
    <location>
        <begin position="1"/>
        <end position="20"/>
    </location>
</feature>
<feature type="domain" description="Beta-lactamase-related" evidence="2">
    <location>
        <begin position="36"/>
        <end position="356"/>
    </location>
</feature>
<dbReference type="MEROPS" id="S12.003"/>
<reference evidence="3 4" key="1">
    <citation type="submission" date="2013-02" db="EMBL/GenBank/DDBJ databases">
        <title>Draft Genome Sequence of Streptomyces aurantiacus, Which Produces Setomimycin.</title>
        <authorList>
            <person name="Gruening B.A."/>
            <person name="Praeg A."/>
            <person name="Erxleben A."/>
            <person name="Guenther S."/>
            <person name="Mueller M."/>
        </authorList>
    </citation>
    <scope>NUCLEOTIDE SEQUENCE [LARGE SCALE GENOMIC DNA]</scope>
    <source>
        <strain evidence="3 4">JA 4570</strain>
    </source>
</reference>
<comment type="caution">
    <text evidence="3">The sequence shown here is derived from an EMBL/GenBank/DDBJ whole genome shotgun (WGS) entry which is preliminary data.</text>
</comment>
<proteinExistence type="predicted"/>
<evidence type="ECO:0000313" key="3">
    <source>
        <dbReference type="EMBL" id="EPH42953.1"/>
    </source>
</evidence>
<keyword evidence="4" id="KW-1185">Reference proteome</keyword>
<gene>
    <name evidence="3" type="ORF">STRAU_3992</name>
</gene>
<feature type="chain" id="PRO_5004525069" evidence="1">
    <location>
        <begin position="21"/>
        <end position="383"/>
    </location>
</feature>
<name>S3ZIH0_9ACTN</name>
<dbReference type="Gene3D" id="3.40.710.10">
    <property type="entry name" value="DD-peptidase/beta-lactamase superfamily"/>
    <property type="match status" value="1"/>
</dbReference>
<dbReference type="SUPFAM" id="SSF56601">
    <property type="entry name" value="beta-lactamase/transpeptidase-like"/>
    <property type="match status" value="1"/>
</dbReference>
<dbReference type="InterPro" id="IPR001466">
    <property type="entry name" value="Beta-lactam-related"/>
</dbReference>
<keyword evidence="3" id="KW-0645">Protease</keyword>
<dbReference type="Proteomes" id="UP000014629">
    <property type="component" value="Unassembled WGS sequence"/>
</dbReference>
<sequence length="383" mass="41380">MVGLAAAAVAATAFTGPAQASRDTAAAAVDHRATQRAMDAAVKAGVPGITAHARDAKGVWKSASGVGNLKTGAPRGKNDRFRVGNITNTFVAAVLLQMEAEKELSLDDTVERHLPGLVTGNGNDGREITVRQLLNHTSGLFDYLGDKEYVATYIEGDGFLRHRYDTMKPEQRIKVALSHQPPFKPGARHAFSHTNDVLAALIVEKVGGKSYEKEVRARIIKPLKLRATSLPGNSTRLPRPSSRGYSKLFSAQPDRIDDVTEVNGSQGWGNTDIISSAGDLNRFYGALLRGKLLPPKQLKAMKTTVDNPDFPGASYGLGIERYKLSCGTTLWYHDGGMVGWVTFTASTEDGGHQFAFNLNSNWGAENLLPILNAEYCDTPSRSR</sequence>
<dbReference type="AlphaFoldDB" id="S3ZIH0"/>
<accession>S3ZIH0</accession>
<dbReference type="InterPro" id="IPR050491">
    <property type="entry name" value="AmpC-like"/>
</dbReference>
<evidence type="ECO:0000256" key="1">
    <source>
        <dbReference type="SAM" id="SignalP"/>
    </source>
</evidence>
<keyword evidence="3" id="KW-0121">Carboxypeptidase</keyword>
<dbReference type="PATRIC" id="fig|1286094.4.peg.3947"/>
<dbReference type="PANTHER" id="PTHR46825">
    <property type="entry name" value="D-ALANYL-D-ALANINE-CARBOXYPEPTIDASE/ENDOPEPTIDASE AMPH"/>
    <property type="match status" value="1"/>
</dbReference>
<evidence type="ECO:0000313" key="4">
    <source>
        <dbReference type="Proteomes" id="UP000014629"/>
    </source>
</evidence>
<dbReference type="Pfam" id="PF00144">
    <property type="entry name" value="Beta-lactamase"/>
    <property type="match status" value="1"/>
</dbReference>
<protein>
    <submittedName>
        <fullName evidence="3">Putative D-alanyl-D-alanine carboxypeptidase</fullName>
    </submittedName>
</protein>
<keyword evidence="1" id="KW-0732">Signal</keyword>
<organism evidence="3 4">
    <name type="scientific">Streptomyces aurantiacus JA 4570</name>
    <dbReference type="NCBI Taxonomy" id="1286094"/>
    <lineage>
        <taxon>Bacteria</taxon>
        <taxon>Bacillati</taxon>
        <taxon>Actinomycetota</taxon>
        <taxon>Actinomycetes</taxon>
        <taxon>Kitasatosporales</taxon>
        <taxon>Streptomycetaceae</taxon>
        <taxon>Streptomyces</taxon>
        <taxon>Streptomyces aurantiacus group</taxon>
    </lineage>
</organism>
<dbReference type="EMBL" id="AOPZ01000196">
    <property type="protein sequence ID" value="EPH42953.1"/>
    <property type="molecule type" value="Genomic_DNA"/>
</dbReference>